<comment type="subcellular location">
    <subcellularLocation>
        <location evidence="13">Cytoplasm</location>
    </subcellularLocation>
</comment>
<comment type="similarity">
    <text evidence="1 13">Belongs to the class-II aminoacyl-tRNA synthetase family.</text>
</comment>
<comment type="catalytic activity">
    <reaction evidence="12 13">
        <text>tRNA(Thr) + L-threonine + ATP = L-threonyl-tRNA(Thr) + AMP + diphosphate + H(+)</text>
        <dbReference type="Rhea" id="RHEA:24624"/>
        <dbReference type="Rhea" id="RHEA-COMP:9670"/>
        <dbReference type="Rhea" id="RHEA-COMP:9704"/>
        <dbReference type="ChEBI" id="CHEBI:15378"/>
        <dbReference type="ChEBI" id="CHEBI:30616"/>
        <dbReference type="ChEBI" id="CHEBI:33019"/>
        <dbReference type="ChEBI" id="CHEBI:57926"/>
        <dbReference type="ChEBI" id="CHEBI:78442"/>
        <dbReference type="ChEBI" id="CHEBI:78534"/>
        <dbReference type="ChEBI" id="CHEBI:456215"/>
        <dbReference type="EC" id="6.1.1.3"/>
    </reaction>
</comment>
<keyword evidence="5 13" id="KW-0479">Metal-binding</keyword>
<evidence type="ECO:0000256" key="5">
    <source>
        <dbReference type="ARBA" id="ARBA00022723"/>
    </source>
</evidence>
<evidence type="ECO:0000256" key="12">
    <source>
        <dbReference type="ARBA" id="ARBA00049515"/>
    </source>
</evidence>
<dbReference type="InterPro" id="IPR033728">
    <property type="entry name" value="ThrRS_core"/>
</dbReference>
<dbReference type="AlphaFoldDB" id="A0A8T3UZQ9"/>
<dbReference type="GO" id="GO:0004829">
    <property type="term" value="F:threonine-tRNA ligase activity"/>
    <property type="evidence" value="ECO:0007669"/>
    <property type="project" value="UniProtKB-UniRule"/>
</dbReference>
<dbReference type="PROSITE" id="PS50862">
    <property type="entry name" value="AA_TRNA_LIGASE_II"/>
    <property type="match status" value="1"/>
</dbReference>
<sequence>MKIKFRGKTYESDEKTSFLDLAKAIGIDVKDLIAAKANGKIFDLSSPVPDTEEVEFLDFNNPEGKRVFWHSSAHMLADAVKRLYPDALLGIGPSIDEGFYYDFYNLKIGDNDLKNLEKEMEKIAKENNKFEKIASTKSEAEKKLGNEKFKLEILNDLPGEITFYRDGKFEDLCRGPHVVSTGMIKAIKLLKVSGAYWKGDSKREAMTRIYGISFPSKGELEEYLKFLEEKKLHDHKRIGRELELFEFLDISPGSPFMLPKGAIVYNELERLAREFDNKYDYKEVITPLIAKVDLWKISGHFDKYRENMFKVQPFESDEEFGLKPMNCPFHVLIFKSKTRSYRELPLRFADHGMLHRYELEGTLDGLLRTRMFQQNDAHSFVSEDQIEDEIIYMLNELKEIYEIFDLKPIFIVATRPDQRIGEDELWDKAENALFNALKRVDYKFTVKEKDGAFYGPKIDVYVLDFTGRPESAYAASTIQVDFNLARRFDAKYIGKDDREHIPVVIHRSILGAFGRFIGIILSNTKGELPLWLSPVQVKILPINDDNKPYAKKVFDKLKENGIRVELDDSNSTLDRKIRDSQLEKVPYVVVIGEKEEKSKTIAIRDRSGKTNYNVNLDEFISDTKEKIEKRTRV</sequence>
<dbReference type="GO" id="GO:0046872">
    <property type="term" value="F:metal ion binding"/>
    <property type="evidence" value="ECO:0007669"/>
    <property type="project" value="UniProtKB-KW"/>
</dbReference>
<dbReference type="Gene3D" id="3.30.980.10">
    <property type="entry name" value="Threonyl-trna Synthetase, Chain A, domain 2"/>
    <property type="match status" value="1"/>
</dbReference>
<dbReference type="PROSITE" id="PS51880">
    <property type="entry name" value="TGS"/>
    <property type="match status" value="1"/>
</dbReference>
<dbReference type="Pfam" id="PF03129">
    <property type="entry name" value="HGTP_anticodon"/>
    <property type="match status" value="1"/>
</dbReference>
<evidence type="ECO:0000256" key="10">
    <source>
        <dbReference type="ARBA" id="ARBA00022917"/>
    </source>
</evidence>
<evidence type="ECO:0000256" key="4">
    <source>
        <dbReference type="ARBA" id="ARBA00022598"/>
    </source>
</evidence>
<dbReference type="Gene3D" id="3.40.50.800">
    <property type="entry name" value="Anticodon-binding domain"/>
    <property type="match status" value="1"/>
</dbReference>
<dbReference type="InterPro" id="IPR002320">
    <property type="entry name" value="Thr-tRNA-ligase_IIa"/>
</dbReference>
<dbReference type="InterPro" id="IPR045864">
    <property type="entry name" value="aa-tRNA-synth_II/BPL/LPL"/>
</dbReference>
<dbReference type="FunFam" id="3.40.50.800:FF:000001">
    <property type="entry name" value="Threonine--tRNA ligase"/>
    <property type="match status" value="1"/>
</dbReference>
<accession>A0A8T3UZQ9</accession>
<feature type="binding site" evidence="13">
    <location>
        <position position="506"/>
    </location>
    <ligand>
        <name>Zn(2+)</name>
        <dbReference type="ChEBI" id="CHEBI:29105"/>
        <note>catalytic</note>
    </ligand>
</feature>
<evidence type="ECO:0000256" key="14">
    <source>
        <dbReference type="SAM" id="Coils"/>
    </source>
</evidence>
<gene>
    <name evidence="13 17" type="primary">thrS</name>
    <name evidence="17" type="ORF">IHE50_02305</name>
</gene>
<evidence type="ECO:0000256" key="13">
    <source>
        <dbReference type="HAMAP-Rule" id="MF_00184"/>
    </source>
</evidence>
<dbReference type="GO" id="GO:0006435">
    <property type="term" value="P:threonyl-tRNA aminoacylation"/>
    <property type="evidence" value="ECO:0007669"/>
    <property type="project" value="UniProtKB-UniRule"/>
</dbReference>
<comment type="subunit">
    <text evidence="13">Homodimer.</text>
</comment>
<feature type="domain" description="TGS" evidence="16">
    <location>
        <begin position="1"/>
        <end position="58"/>
    </location>
</feature>
<dbReference type="InterPro" id="IPR036621">
    <property type="entry name" value="Anticodon-bd_dom_sf"/>
</dbReference>
<keyword evidence="2 13" id="KW-0963">Cytoplasm</keyword>
<comment type="caution">
    <text evidence="17">The sequence shown here is derived from an EMBL/GenBank/DDBJ whole genome shotgun (WGS) entry which is preliminary data.</text>
</comment>
<keyword evidence="9 13" id="KW-0694">RNA-binding</keyword>
<evidence type="ECO:0000256" key="1">
    <source>
        <dbReference type="ARBA" id="ARBA00008226"/>
    </source>
</evidence>
<dbReference type="SUPFAM" id="SSF52954">
    <property type="entry name" value="Class II aaRS ABD-related"/>
    <property type="match status" value="1"/>
</dbReference>
<keyword evidence="11 13" id="KW-0030">Aminoacyl-tRNA synthetase</keyword>
<dbReference type="InterPro" id="IPR004095">
    <property type="entry name" value="TGS"/>
</dbReference>
<keyword evidence="10 13" id="KW-0648">Protein biosynthesis</keyword>
<evidence type="ECO:0000259" key="16">
    <source>
        <dbReference type="PROSITE" id="PS51880"/>
    </source>
</evidence>
<dbReference type="InterPro" id="IPR004154">
    <property type="entry name" value="Anticodon-bd"/>
</dbReference>
<dbReference type="FunFam" id="3.30.980.10:FF:000005">
    <property type="entry name" value="Threonyl-tRNA synthetase, mitochondrial"/>
    <property type="match status" value="1"/>
</dbReference>
<keyword evidence="14" id="KW-0175">Coiled coil</keyword>
<dbReference type="Proteomes" id="UP000763484">
    <property type="component" value="Unassembled WGS sequence"/>
</dbReference>
<proteinExistence type="inferred from homology"/>
<dbReference type="PRINTS" id="PR01047">
    <property type="entry name" value="TRNASYNTHTHR"/>
</dbReference>
<dbReference type="CDD" id="cd00860">
    <property type="entry name" value="ThrRS_anticodon"/>
    <property type="match status" value="1"/>
</dbReference>
<feature type="binding site" evidence="13">
    <location>
        <position position="327"/>
    </location>
    <ligand>
        <name>Zn(2+)</name>
        <dbReference type="ChEBI" id="CHEBI:29105"/>
        <note>catalytic</note>
    </ligand>
</feature>
<dbReference type="HAMAP" id="MF_00184">
    <property type="entry name" value="Thr_tRNA_synth"/>
    <property type="match status" value="1"/>
</dbReference>
<dbReference type="GO" id="GO:0002161">
    <property type="term" value="F:aminoacyl-tRNA deacylase activity"/>
    <property type="evidence" value="ECO:0007669"/>
    <property type="project" value="UniProtKB-ARBA"/>
</dbReference>
<dbReference type="SUPFAM" id="SSF55681">
    <property type="entry name" value="Class II aaRS and biotin synthetases"/>
    <property type="match status" value="1"/>
</dbReference>
<keyword evidence="4 13" id="KW-0436">Ligase</keyword>
<feature type="domain" description="Aminoacyl-transfer RNA synthetases class-II family profile" evidence="15">
    <location>
        <begin position="222"/>
        <end position="529"/>
    </location>
</feature>
<feature type="coiled-coil region" evidence="14">
    <location>
        <begin position="106"/>
        <end position="143"/>
    </location>
</feature>
<keyword evidence="8 13" id="KW-0067">ATP-binding</keyword>
<name>A0A8T3UZQ9_9ARCH</name>
<evidence type="ECO:0000313" key="17">
    <source>
        <dbReference type="EMBL" id="MBE5728225.1"/>
    </source>
</evidence>
<evidence type="ECO:0000256" key="7">
    <source>
        <dbReference type="ARBA" id="ARBA00022833"/>
    </source>
</evidence>
<dbReference type="EC" id="6.1.1.3" evidence="13"/>
<evidence type="ECO:0000313" key="18">
    <source>
        <dbReference type="Proteomes" id="UP000763484"/>
    </source>
</evidence>
<dbReference type="InterPro" id="IPR012947">
    <property type="entry name" value="tRNA_SAD"/>
</dbReference>
<evidence type="ECO:0000259" key="15">
    <source>
        <dbReference type="PROSITE" id="PS50862"/>
    </source>
</evidence>
<evidence type="ECO:0000256" key="2">
    <source>
        <dbReference type="ARBA" id="ARBA00022490"/>
    </source>
</evidence>
<dbReference type="EMBL" id="JADFAQ010000032">
    <property type="protein sequence ID" value="MBE5728225.1"/>
    <property type="molecule type" value="Genomic_DNA"/>
</dbReference>
<dbReference type="CDD" id="cd01667">
    <property type="entry name" value="TGS_ThrRS"/>
    <property type="match status" value="1"/>
</dbReference>
<organism evidence="17 18">
    <name type="scientific">Candidatus Acidifodinimicrobium mancum</name>
    <dbReference type="NCBI Taxonomy" id="2898728"/>
    <lineage>
        <taxon>Archaea</taxon>
        <taxon>Candidatus Parvarchaeota</taxon>
        <taxon>Candidatus Acidifodinimicrobiaceae</taxon>
        <taxon>Candidatus Acidifodinimicrobium</taxon>
    </lineage>
</organism>
<dbReference type="Pfam" id="PF07973">
    <property type="entry name" value="tRNA_SAD"/>
    <property type="match status" value="1"/>
</dbReference>
<dbReference type="Gene3D" id="3.30.930.10">
    <property type="entry name" value="Bira Bifunctional Protein, Domain 2"/>
    <property type="match status" value="1"/>
</dbReference>
<keyword evidence="7 13" id="KW-0862">Zinc</keyword>
<dbReference type="NCBIfam" id="TIGR00418">
    <property type="entry name" value="thrS"/>
    <property type="match status" value="1"/>
</dbReference>
<feature type="binding site" evidence="13">
    <location>
        <position position="378"/>
    </location>
    <ligand>
        <name>Zn(2+)</name>
        <dbReference type="ChEBI" id="CHEBI:29105"/>
        <note>catalytic</note>
    </ligand>
</feature>
<dbReference type="PANTHER" id="PTHR11451:SF44">
    <property type="entry name" value="THREONINE--TRNA LIGASE, CHLOROPLASTIC_MITOCHONDRIAL 2"/>
    <property type="match status" value="1"/>
</dbReference>
<dbReference type="SMART" id="SM00863">
    <property type="entry name" value="tRNA_SAD"/>
    <property type="match status" value="1"/>
</dbReference>
<comment type="cofactor">
    <cofactor evidence="13">
        <name>Zn(2+)</name>
        <dbReference type="ChEBI" id="CHEBI:29105"/>
    </cofactor>
    <text evidence="13">Binds 1 zinc ion per subunit.</text>
</comment>
<dbReference type="GO" id="GO:0005737">
    <property type="term" value="C:cytoplasm"/>
    <property type="evidence" value="ECO:0007669"/>
    <property type="project" value="UniProtKB-SubCell"/>
</dbReference>
<dbReference type="InterPro" id="IPR047246">
    <property type="entry name" value="ThrRS_anticodon"/>
</dbReference>
<dbReference type="FunFam" id="3.30.930.10:FF:000002">
    <property type="entry name" value="Threonine--tRNA ligase"/>
    <property type="match status" value="1"/>
</dbReference>
<evidence type="ECO:0000256" key="11">
    <source>
        <dbReference type="ARBA" id="ARBA00023146"/>
    </source>
</evidence>
<dbReference type="PANTHER" id="PTHR11451">
    <property type="entry name" value="THREONINE-TRNA LIGASE"/>
    <property type="match status" value="1"/>
</dbReference>
<protein>
    <recommendedName>
        <fullName evidence="13">Threonine--tRNA ligase</fullName>
        <ecNumber evidence="13">6.1.1.3</ecNumber>
    </recommendedName>
    <alternativeName>
        <fullName evidence="13">Threonyl-tRNA synthetase</fullName>
        <shortName evidence="13">ThrRS</shortName>
    </alternativeName>
</protein>
<dbReference type="GO" id="GO:0000049">
    <property type="term" value="F:tRNA binding"/>
    <property type="evidence" value="ECO:0007669"/>
    <property type="project" value="UniProtKB-KW"/>
</dbReference>
<evidence type="ECO:0000256" key="9">
    <source>
        <dbReference type="ARBA" id="ARBA00022884"/>
    </source>
</evidence>
<dbReference type="GO" id="GO:0005524">
    <property type="term" value="F:ATP binding"/>
    <property type="evidence" value="ECO:0007669"/>
    <property type="project" value="UniProtKB-UniRule"/>
</dbReference>
<evidence type="ECO:0000256" key="8">
    <source>
        <dbReference type="ARBA" id="ARBA00022840"/>
    </source>
</evidence>
<keyword evidence="3 13" id="KW-0820">tRNA-binding</keyword>
<comment type="caution">
    <text evidence="13">Lacks conserved residue(s) required for the propagation of feature annotation.</text>
</comment>
<evidence type="ECO:0000256" key="3">
    <source>
        <dbReference type="ARBA" id="ARBA00022555"/>
    </source>
</evidence>
<dbReference type="SUPFAM" id="SSF55186">
    <property type="entry name" value="ThrRS/AlaRS common domain"/>
    <property type="match status" value="1"/>
</dbReference>
<dbReference type="InterPro" id="IPR006195">
    <property type="entry name" value="aa-tRNA-synth_II"/>
</dbReference>
<dbReference type="CDD" id="cd00771">
    <property type="entry name" value="ThrRS_core"/>
    <property type="match status" value="1"/>
</dbReference>
<keyword evidence="6 13" id="KW-0547">Nucleotide-binding</keyword>
<dbReference type="Pfam" id="PF00587">
    <property type="entry name" value="tRNA-synt_2b"/>
    <property type="match status" value="1"/>
</dbReference>
<reference evidence="17 18" key="1">
    <citation type="submission" date="2020-09" db="EMBL/GenBank/DDBJ databases">
        <title>Genomic characterization of a novel Parvarchaeota family in acid mine drainage sediments.</title>
        <authorList>
            <person name="Luo Z.-H."/>
        </authorList>
    </citation>
    <scope>NUCLEOTIDE SEQUENCE [LARGE SCALE GENOMIC DNA]</scope>
    <source>
        <strain evidence="17">TL1-5_bins.178</strain>
    </source>
</reference>
<evidence type="ECO:0000256" key="6">
    <source>
        <dbReference type="ARBA" id="ARBA00022741"/>
    </source>
</evidence>
<dbReference type="InterPro" id="IPR002314">
    <property type="entry name" value="aa-tRNA-synt_IIb"/>
</dbReference>
<dbReference type="InterPro" id="IPR018163">
    <property type="entry name" value="Thr/Ala-tRNA-synth_IIc_edit"/>
</dbReference>